<evidence type="ECO:0000259" key="3">
    <source>
        <dbReference type="PROSITE" id="PS50977"/>
    </source>
</evidence>
<protein>
    <submittedName>
        <fullName evidence="4">TetR/AcrR family transcriptional regulator</fullName>
    </submittedName>
</protein>
<keyword evidence="5" id="KW-1185">Reference proteome</keyword>
<dbReference type="Gene3D" id="1.10.357.10">
    <property type="entry name" value="Tetracycline Repressor, domain 2"/>
    <property type="match status" value="1"/>
</dbReference>
<dbReference type="RefSeq" id="WP_144700871.1">
    <property type="nucleotide sequence ID" value="NZ_VNJJ01000005.1"/>
</dbReference>
<keyword evidence="1 2" id="KW-0238">DNA-binding</keyword>
<dbReference type="SUPFAM" id="SSF46689">
    <property type="entry name" value="Homeodomain-like"/>
    <property type="match status" value="1"/>
</dbReference>
<dbReference type="AlphaFoldDB" id="A0A559JKI7"/>
<dbReference type="InterPro" id="IPR001647">
    <property type="entry name" value="HTH_TetR"/>
</dbReference>
<organism evidence="4 5">
    <name type="scientific">Cohnella terricola</name>
    <dbReference type="NCBI Taxonomy" id="1289167"/>
    <lineage>
        <taxon>Bacteria</taxon>
        <taxon>Bacillati</taxon>
        <taxon>Bacillota</taxon>
        <taxon>Bacilli</taxon>
        <taxon>Bacillales</taxon>
        <taxon>Paenibacillaceae</taxon>
        <taxon>Cohnella</taxon>
    </lineage>
</organism>
<gene>
    <name evidence="4" type="ORF">FPZ45_10065</name>
</gene>
<dbReference type="GO" id="GO:0003677">
    <property type="term" value="F:DNA binding"/>
    <property type="evidence" value="ECO:0007669"/>
    <property type="project" value="UniProtKB-UniRule"/>
</dbReference>
<evidence type="ECO:0000256" key="1">
    <source>
        <dbReference type="ARBA" id="ARBA00023125"/>
    </source>
</evidence>
<dbReference type="Proteomes" id="UP000316330">
    <property type="component" value="Unassembled WGS sequence"/>
</dbReference>
<comment type="caution">
    <text evidence="4">The sequence shown here is derived from an EMBL/GenBank/DDBJ whole genome shotgun (WGS) entry which is preliminary data.</text>
</comment>
<dbReference type="EMBL" id="VNJJ01000005">
    <property type="protein sequence ID" value="TVY00374.1"/>
    <property type="molecule type" value="Genomic_DNA"/>
</dbReference>
<name>A0A559JKI7_9BACL</name>
<evidence type="ECO:0000313" key="5">
    <source>
        <dbReference type="Proteomes" id="UP000316330"/>
    </source>
</evidence>
<evidence type="ECO:0000256" key="2">
    <source>
        <dbReference type="PROSITE-ProRule" id="PRU00335"/>
    </source>
</evidence>
<sequence>MKKEENVKRYVQLIIPVIKKTGISQLKMDNVAMHMEISKATLYKYFSTKDELIGAIVDEYIRYFNAGDQIVLDNDINYPSRFIKIFEASLTAAIFISDIFISDLKKLHPKWYDRILEIYQNRAKKLEAFIHSGIRDGVFNDIDPTLFMMQDEVMLRRIIDPAFSVQYDMTLKQALFNYYNLKKHQLFKGHLQNTIDETEINELIPHYVQKISQQI</sequence>
<dbReference type="PROSITE" id="PS50977">
    <property type="entry name" value="HTH_TETR_2"/>
    <property type="match status" value="1"/>
</dbReference>
<feature type="DNA-binding region" description="H-T-H motif" evidence="2">
    <location>
        <begin position="27"/>
        <end position="46"/>
    </location>
</feature>
<evidence type="ECO:0000313" key="4">
    <source>
        <dbReference type="EMBL" id="TVY00374.1"/>
    </source>
</evidence>
<proteinExistence type="predicted"/>
<dbReference type="InterPro" id="IPR009057">
    <property type="entry name" value="Homeodomain-like_sf"/>
</dbReference>
<feature type="domain" description="HTH tetR-type" evidence="3">
    <location>
        <begin position="4"/>
        <end position="64"/>
    </location>
</feature>
<reference evidence="4 5" key="1">
    <citation type="submission" date="2019-07" db="EMBL/GenBank/DDBJ databases">
        <authorList>
            <person name="Kim J."/>
        </authorList>
    </citation>
    <scope>NUCLEOTIDE SEQUENCE [LARGE SCALE GENOMIC DNA]</scope>
    <source>
        <strain evidence="4 5">G13</strain>
    </source>
</reference>
<accession>A0A559JKI7</accession>
<dbReference type="Pfam" id="PF00440">
    <property type="entry name" value="TetR_N"/>
    <property type="match status" value="1"/>
</dbReference>
<dbReference type="OrthoDB" id="881297at2"/>